<proteinExistence type="predicted"/>
<evidence type="ECO:0000313" key="1">
    <source>
        <dbReference type="EMBL" id="NHN32644.1"/>
    </source>
</evidence>
<reference evidence="1" key="1">
    <citation type="submission" date="2020-03" db="EMBL/GenBank/DDBJ databases">
        <title>Draft sequencing of Paenibacilllus sp. S3N08.</title>
        <authorList>
            <person name="Kim D.-U."/>
        </authorList>
    </citation>
    <scope>NUCLEOTIDE SEQUENCE</scope>
    <source>
        <strain evidence="1">S3N08</strain>
    </source>
</reference>
<dbReference type="Proteomes" id="UP001165962">
    <property type="component" value="Unassembled WGS sequence"/>
</dbReference>
<accession>A0ABX0JBM9</accession>
<evidence type="ECO:0000313" key="2">
    <source>
        <dbReference type="Proteomes" id="UP001165962"/>
    </source>
</evidence>
<organism evidence="1 2">
    <name type="scientific">Paenibacillus agricola</name>
    <dbReference type="NCBI Taxonomy" id="2716264"/>
    <lineage>
        <taxon>Bacteria</taxon>
        <taxon>Bacillati</taxon>
        <taxon>Bacillota</taxon>
        <taxon>Bacilli</taxon>
        <taxon>Bacillales</taxon>
        <taxon>Paenibacillaceae</taxon>
        <taxon>Paenibacillus</taxon>
    </lineage>
</organism>
<gene>
    <name evidence="1" type="ORF">G9U52_22720</name>
</gene>
<dbReference type="RefSeq" id="WP_166152940.1">
    <property type="nucleotide sequence ID" value="NZ_JAAOIW010000009.1"/>
</dbReference>
<dbReference type="EMBL" id="JAAOIW010000009">
    <property type="protein sequence ID" value="NHN32644.1"/>
    <property type="molecule type" value="Genomic_DNA"/>
</dbReference>
<keyword evidence="2" id="KW-1185">Reference proteome</keyword>
<comment type="caution">
    <text evidence="1">The sequence shown here is derived from an EMBL/GenBank/DDBJ whole genome shotgun (WGS) entry which is preliminary data.</text>
</comment>
<protein>
    <submittedName>
        <fullName evidence="1">Uncharacterized protein</fullName>
    </submittedName>
</protein>
<name>A0ABX0JBM9_9BACL</name>
<sequence>MKALINQANVHEIHIVYDVMRKAFEEYRGMLTPPSRALSETIDDIVKKVSNKGGEQFRFSIPINAVFYQKIILYTSIQEGFTSIKN</sequence>